<sequence length="658" mass="71617">MTYRSLSELRPLRLDTVAAIGGFLLAAVLFPLRFLMSQIYLNTVPVILGTACALYLLSLYQRDDSRAFPTLPSAVSMALPSAVLVGLTGLVVLAVVQGARTHLFFGLASVVGTLVIGQIIFAGDRDLHPGLLLLQIVCFAFVFRFTALYATPGYIGIDIWTHQEFVDAILAEQSLSAISHDKHYGSPFYHLLVAASSLLYDVPIRAALYLSVGLVMPLSTLLVYATTNLLVSPRWAVLATAFYAFASHVARWGMQLIPTSLGLVFFLAMLYALIRVMRIEYTIRDFSLLLLLSVAVILTHQVSTFIMLVLLLAAFLAQLVFVIGPLGLTRLDTSVFRTKKPVNLVGLVVFNLGLTIFVWSLTPYRQESFLATVLSYFTQTLEESAGFLNTAGDSSDGAKAGAEAAPTLIEQLVPYVDNLGFLLLLGVTFVGCLYVVHRRRAEQSVFTLLLAAAFMLVFILGLPMFGIRSFIPTRWFAFLYAPMAVLGAIGVRTLRGNMTPALVVSVLLVIVLVYPGAMVLAAESNAENPVFANQHERLAYDESELTAAESIGELTGSPRGEEIRPDQQLHTDHPYQTLFSRTGAYPSTTTATVPEDGVADHDYTVYRSAQSTDATYVTDSDGEARIAQLARGQLCRPDQATVYTNGDVTMCTPAPSSS</sequence>
<protein>
    <recommendedName>
        <fullName evidence="4">Glycosyltransferase RgtA/B/C/D-like domain-containing protein</fullName>
    </recommendedName>
</protein>
<evidence type="ECO:0000256" key="1">
    <source>
        <dbReference type="SAM" id="Phobius"/>
    </source>
</evidence>
<name>A0A2A5QS59_9EURY</name>
<feature type="transmembrane region" description="Helical" evidence="1">
    <location>
        <begin position="39"/>
        <end position="59"/>
    </location>
</feature>
<feature type="transmembrane region" description="Helical" evidence="1">
    <location>
        <begin position="477"/>
        <end position="494"/>
    </location>
</feature>
<feature type="transmembrane region" description="Helical" evidence="1">
    <location>
        <begin position="341"/>
        <end position="361"/>
    </location>
</feature>
<feature type="transmembrane region" description="Helical" evidence="1">
    <location>
        <begin position="501"/>
        <end position="522"/>
    </location>
</feature>
<dbReference type="RefSeq" id="WP_097378582.1">
    <property type="nucleotide sequence ID" value="NZ_NXNI01000001.1"/>
</dbReference>
<evidence type="ECO:0000313" key="2">
    <source>
        <dbReference type="EMBL" id="PCR89635.1"/>
    </source>
</evidence>
<reference evidence="2 3" key="1">
    <citation type="submission" date="2017-09" db="EMBL/GenBank/DDBJ databases">
        <title>Genome sequences of Natrinema ejinorence JCM 13890T.</title>
        <authorList>
            <person name="Roh S.W."/>
            <person name="Kim Y.B."/>
            <person name="Kim J.Y."/>
        </authorList>
    </citation>
    <scope>NUCLEOTIDE SEQUENCE [LARGE SCALE GENOMIC DNA]</scope>
    <source>
        <strain evidence="2 3">JCM 13890</strain>
    </source>
</reference>
<organism evidence="2 3">
    <name type="scientific">Natrinema ejinorense</name>
    <dbReference type="NCBI Taxonomy" id="373386"/>
    <lineage>
        <taxon>Archaea</taxon>
        <taxon>Methanobacteriati</taxon>
        <taxon>Methanobacteriota</taxon>
        <taxon>Stenosarchaea group</taxon>
        <taxon>Halobacteria</taxon>
        <taxon>Halobacteriales</taxon>
        <taxon>Natrialbaceae</taxon>
        <taxon>Natrinema</taxon>
    </lineage>
</organism>
<gene>
    <name evidence="2" type="ORF">CP557_03240</name>
</gene>
<keyword evidence="1" id="KW-0812">Transmembrane</keyword>
<dbReference type="OrthoDB" id="110868at2157"/>
<feature type="transmembrane region" description="Helical" evidence="1">
    <location>
        <begin position="419"/>
        <end position="436"/>
    </location>
</feature>
<feature type="transmembrane region" description="Helical" evidence="1">
    <location>
        <begin position="281"/>
        <end position="299"/>
    </location>
</feature>
<evidence type="ECO:0008006" key="4">
    <source>
        <dbReference type="Google" id="ProtNLM"/>
    </source>
</evidence>
<keyword evidence="1" id="KW-0472">Membrane</keyword>
<feature type="transmembrane region" description="Helical" evidence="1">
    <location>
        <begin position="130"/>
        <end position="150"/>
    </location>
</feature>
<feature type="transmembrane region" description="Helical" evidence="1">
    <location>
        <begin position="448"/>
        <end position="471"/>
    </location>
</feature>
<comment type="caution">
    <text evidence="2">The sequence shown here is derived from an EMBL/GenBank/DDBJ whole genome shotgun (WGS) entry which is preliminary data.</text>
</comment>
<feature type="transmembrane region" description="Helical" evidence="1">
    <location>
        <begin position="102"/>
        <end position="123"/>
    </location>
</feature>
<feature type="transmembrane region" description="Helical" evidence="1">
    <location>
        <begin position="71"/>
        <end position="96"/>
    </location>
</feature>
<accession>A0A2A5QS59</accession>
<feature type="transmembrane region" description="Helical" evidence="1">
    <location>
        <begin position="12"/>
        <end position="33"/>
    </location>
</feature>
<dbReference type="EMBL" id="NXNI01000001">
    <property type="protein sequence ID" value="PCR89635.1"/>
    <property type="molecule type" value="Genomic_DNA"/>
</dbReference>
<keyword evidence="1" id="KW-1133">Transmembrane helix</keyword>
<dbReference type="Proteomes" id="UP000219689">
    <property type="component" value="Unassembled WGS sequence"/>
</dbReference>
<evidence type="ECO:0000313" key="3">
    <source>
        <dbReference type="Proteomes" id="UP000219689"/>
    </source>
</evidence>
<keyword evidence="3" id="KW-1185">Reference proteome</keyword>
<feature type="transmembrane region" description="Helical" evidence="1">
    <location>
        <begin position="256"/>
        <end position="274"/>
    </location>
</feature>
<dbReference type="AlphaFoldDB" id="A0A2A5QS59"/>
<feature type="transmembrane region" description="Helical" evidence="1">
    <location>
        <begin position="206"/>
        <end position="225"/>
    </location>
</feature>
<proteinExistence type="predicted"/>
<feature type="transmembrane region" description="Helical" evidence="1">
    <location>
        <begin position="305"/>
        <end position="329"/>
    </location>
</feature>